<keyword evidence="12" id="KW-0325">Glycoprotein</keyword>
<feature type="domain" description="MIR" evidence="16">
    <location>
        <begin position="467"/>
        <end position="523"/>
    </location>
</feature>
<evidence type="ECO:0000256" key="8">
    <source>
        <dbReference type="ARBA" id="ARBA00022737"/>
    </source>
</evidence>
<evidence type="ECO:0000313" key="18">
    <source>
        <dbReference type="Proteomes" id="UP001212841"/>
    </source>
</evidence>
<evidence type="ECO:0000256" key="12">
    <source>
        <dbReference type="ARBA" id="ARBA00023180"/>
    </source>
</evidence>
<comment type="caution">
    <text evidence="17">The sequence shown here is derived from an EMBL/GenBank/DDBJ whole genome shotgun (WGS) entry which is preliminary data.</text>
</comment>
<protein>
    <recommendedName>
        <fullName evidence="4 15">Dolichyl-phosphate-mannose--protein mannosyltransferase</fullName>
        <ecNumber evidence="4 15">2.4.1.109</ecNumber>
    </recommendedName>
</protein>
<dbReference type="SMART" id="SM00472">
    <property type="entry name" value="MIR"/>
    <property type="match status" value="3"/>
</dbReference>
<evidence type="ECO:0000313" key="17">
    <source>
        <dbReference type="EMBL" id="KAJ3050811.1"/>
    </source>
</evidence>
<dbReference type="Pfam" id="PF02815">
    <property type="entry name" value="MIR"/>
    <property type="match status" value="1"/>
</dbReference>
<dbReference type="AlphaFoldDB" id="A0AAD5SAL1"/>
<feature type="transmembrane region" description="Helical" evidence="15">
    <location>
        <begin position="222"/>
        <end position="250"/>
    </location>
</feature>
<dbReference type="InterPro" id="IPR027005">
    <property type="entry name" value="PMT-like"/>
</dbReference>
<dbReference type="GO" id="GO:0005789">
    <property type="term" value="C:endoplasmic reticulum membrane"/>
    <property type="evidence" value="ECO:0007669"/>
    <property type="project" value="UniProtKB-SubCell"/>
</dbReference>
<dbReference type="Pfam" id="PF16192">
    <property type="entry name" value="PMT_4TMC"/>
    <property type="match status" value="1"/>
</dbReference>
<dbReference type="Pfam" id="PF02366">
    <property type="entry name" value="PMT"/>
    <property type="match status" value="1"/>
</dbReference>
<organism evidence="17 18">
    <name type="scientific">Rhizophlyctis rosea</name>
    <dbReference type="NCBI Taxonomy" id="64517"/>
    <lineage>
        <taxon>Eukaryota</taxon>
        <taxon>Fungi</taxon>
        <taxon>Fungi incertae sedis</taxon>
        <taxon>Chytridiomycota</taxon>
        <taxon>Chytridiomycota incertae sedis</taxon>
        <taxon>Chytridiomycetes</taxon>
        <taxon>Rhizophlyctidales</taxon>
        <taxon>Rhizophlyctidaceae</taxon>
        <taxon>Rhizophlyctis</taxon>
    </lineage>
</organism>
<feature type="domain" description="MIR" evidence="16">
    <location>
        <begin position="402"/>
        <end position="461"/>
    </location>
</feature>
<comment type="subcellular location">
    <subcellularLocation>
        <location evidence="1 15">Endoplasmic reticulum membrane</location>
        <topology evidence="1 15">Multi-pass membrane protein</topology>
    </subcellularLocation>
</comment>
<gene>
    <name evidence="17" type="ORF">HK097_008188</name>
</gene>
<feature type="transmembrane region" description="Helical" evidence="15">
    <location>
        <begin position="184"/>
        <end position="202"/>
    </location>
</feature>
<accession>A0AAD5SAL1</accession>
<keyword evidence="18" id="KW-1185">Reference proteome</keyword>
<sequence>MDMDNLRQRKPRVGDADAQFPLNADDELKDAVPRIVYRPAKPADGTNIYIAVLLTILALVVRLYKITNPAEVVFDEVHFGGFASKYINGKFFMDVHPPLGKLLIAASGVFAGFDGSFDFKGIGSDYLGPKVPYVAMRFFPGLFGVLLVPIAFLTMKNLGYSKPSAILAALLVTFENGLVTQSRLILLDSFLVFFTGLTAMMWSEFLTYQDDPFSLGWFNSLALTGVALGLTLSVKWVGLFLVALIGLSTIQNLWKLLGDTRNSLTTIARHFIVRAICLIVIPMAVYMAMFQVHFWALPNSGSGSSFMSPEFQATLKGNEIAATIKQVGYGSKVYFRHEATNGGYLHSHKSTYPGGSKQQQMTCYPFRGFIDEFLADENSGFTLLPPLEVINGTIIETNVTEFKRIKHGDIIRLEHAVTNKRLHSHDIRAPVTDNENHYEASGYGAAGFTGDTNDHWRIEQLEFDYKNPWIDAIHTPIRLVHVNLGCKLFSHSVKLPEWGFGQQEVTCAKNGKKRLTTWRIEYNENPWLDAKAEKVNYQRPSFLKKFIEIHQTMWRINAGLTSSHPFDSRPDSWPTLKRGISFWTSKKGGGQIYLIGNPVIWYSATLSLLVYVAFEAVSAALVKRGIKVTTTGYIAQASQGGWFLFLGWFLHYIPFFLMARQLFLHHYFPALYFSILLFCAIFDTATRRLGTATQSLAALFVAAAAVWMFYEFSPLTYGTVMTKEHCKRLKWRSRWDFDCNRIGRKVKSSVSQVVSGVTGGAHGGGASPVAEAVPAGGAVAPVENPDET</sequence>
<dbReference type="Gene3D" id="2.80.10.50">
    <property type="match status" value="1"/>
</dbReference>
<dbReference type="PANTHER" id="PTHR10050:SF50">
    <property type="entry name" value="DOLICHYL-PHOSPHATE-MANNOSE--PROTEIN MANNOSYLTRANSFERASE 1-RELATED"/>
    <property type="match status" value="1"/>
</dbReference>
<feature type="transmembrane region" description="Helical" evidence="15">
    <location>
        <begin position="642"/>
        <end position="659"/>
    </location>
</feature>
<name>A0AAD5SAL1_9FUNG</name>
<evidence type="ECO:0000256" key="14">
    <source>
        <dbReference type="ARBA" id="ARBA00045102"/>
    </source>
</evidence>
<evidence type="ECO:0000259" key="16">
    <source>
        <dbReference type="PROSITE" id="PS50919"/>
    </source>
</evidence>
<evidence type="ECO:0000256" key="2">
    <source>
        <dbReference type="ARBA" id="ARBA00004922"/>
    </source>
</evidence>
<dbReference type="Proteomes" id="UP001212841">
    <property type="component" value="Unassembled WGS sequence"/>
</dbReference>
<feature type="transmembrane region" description="Helical" evidence="15">
    <location>
        <begin position="599"/>
        <end position="622"/>
    </location>
</feature>
<dbReference type="InterPro" id="IPR032421">
    <property type="entry name" value="PMT_4TMC"/>
</dbReference>
<feature type="transmembrane region" description="Helical" evidence="15">
    <location>
        <begin position="47"/>
        <end position="64"/>
    </location>
</feature>
<evidence type="ECO:0000256" key="9">
    <source>
        <dbReference type="ARBA" id="ARBA00022824"/>
    </source>
</evidence>
<dbReference type="EC" id="2.4.1.109" evidence="4 15"/>
<evidence type="ECO:0000256" key="3">
    <source>
        <dbReference type="ARBA" id="ARBA00007222"/>
    </source>
</evidence>
<comment type="catalytic activity">
    <reaction evidence="14 15">
        <text>a di-trans,poly-cis-dolichyl beta-D-mannosyl phosphate + L-seryl-[protein] = 3-O-(alpha-D-mannosyl)-L-seryl-[protein] + a di-trans,poly-cis-dolichyl phosphate + H(+)</text>
        <dbReference type="Rhea" id="RHEA:17377"/>
        <dbReference type="Rhea" id="RHEA-COMP:9863"/>
        <dbReference type="Rhea" id="RHEA-COMP:13546"/>
        <dbReference type="Rhea" id="RHEA-COMP:19498"/>
        <dbReference type="Rhea" id="RHEA-COMP:19501"/>
        <dbReference type="ChEBI" id="CHEBI:15378"/>
        <dbReference type="ChEBI" id="CHEBI:29999"/>
        <dbReference type="ChEBI" id="CHEBI:57683"/>
        <dbReference type="ChEBI" id="CHEBI:58211"/>
        <dbReference type="ChEBI" id="CHEBI:137321"/>
        <dbReference type="EC" id="2.4.1.109"/>
    </reaction>
</comment>
<reference evidence="17" key="1">
    <citation type="submission" date="2020-05" db="EMBL/GenBank/DDBJ databases">
        <title>Phylogenomic resolution of chytrid fungi.</title>
        <authorList>
            <person name="Stajich J.E."/>
            <person name="Amses K."/>
            <person name="Simmons R."/>
            <person name="Seto K."/>
            <person name="Myers J."/>
            <person name="Bonds A."/>
            <person name="Quandt C.A."/>
            <person name="Barry K."/>
            <person name="Liu P."/>
            <person name="Grigoriev I."/>
            <person name="Longcore J.E."/>
            <person name="James T.Y."/>
        </authorList>
    </citation>
    <scope>NUCLEOTIDE SEQUENCE</scope>
    <source>
        <strain evidence="17">JEL0318</strain>
    </source>
</reference>
<evidence type="ECO:0000256" key="11">
    <source>
        <dbReference type="ARBA" id="ARBA00023136"/>
    </source>
</evidence>
<proteinExistence type="inferred from homology"/>
<keyword evidence="5 15" id="KW-0328">Glycosyltransferase</keyword>
<dbReference type="InterPro" id="IPR003342">
    <property type="entry name" value="ArnT-like_N"/>
</dbReference>
<feature type="transmembrane region" description="Helical" evidence="15">
    <location>
        <begin position="665"/>
        <end position="682"/>
    </location>
</feature>
<dbReference type="EMBL" id="JADGJD010000469">
    <property type="protein sequence ID" value="KAJ3050811.1"/>
    <property type="molecule type" value="Genomic_DNA"/>
</dbReference>
<feature type="transmembrane region" description="Helical" evidence="15">
    <location>
        <begin position="134"/>
        <end position="153"/>
    </location>
</feature>
<keyword evidence="10 15" id="KW-1133">Transmembrane helix</keyword>
<feature type="domain" description="MIR" evidence="16">
    <location>
        <begin position="324"/>
        <end position="386"/>
    </location>
</feature>
<comment type="similarity">
    <text evidence="3 15">Belongs to the glycosyltransferase 39 family.</text>
</comment>
<comment type="pathway">
    <text evidence="2 15">Protein modification; protein glycosylation.</text>
</comment>
<keyword evidence="6 15" id="KW-0808">Transferase</keyword>
<dbReference type="GO" id="GO:0004169">
    <property type="term" value="F:dolichyl-phosphate-mannose-protein mannosyltransferase activity"/>
    <property type="evidence" value="ECO:0007669"/>
    <property type="project" value="UniProtKB-UniRule"/>
</dbReference>
<dbReference type="PROSITE" id="PS50919">
    <property type="entry name" value="MIR"/>
    <property type="match status" value="3"/>
</dbReference>
<evidence type="ECO:0000256" key="10">
    <source>
        <dbReference type="ARBA" id="ARBA00022989"/>
    </source>
</evidence>
<dbReference type="InterPro" id="IPR036300">
    <property type="entry name" value="MIR_dom_sf"/>
</dbReference>
<comment type="catalytic activity">
    <reaction evidence="13 15">
        <text>a di-trans,poly-cis-dolichyl beta-D-mannosyl phosphate + L-threonyl-[protein] = 3-O-(alpha-D-mannosyl)-L-threonyl-[protein] + a di-trans,poly-cis-dolichyl phosphate + H(+)</text>
        <dbReference type="Rhea" id="RHEA:53396"/>
        <dbReference type="Rhea" id="RHEA-COMP:11060"/>
        <dbReference type="Rhea" id="RHEA-COMP:13547"/>
        <dbReference type="Rhea" id="RHEA-COMP:19498"/>
        <dbReference type="Rhea" id="RHEA-COMP:19501"/>
        <dbReference type="ChEBI" id="CHEBI:15378"/>
        <dbReference type="ChEBI" id="CHEBI:30013"/>
        <dbReference type="ChEBI" id="CHEBI:57683"/>
        <dbReference type="ChEBI" id="CHEBI:58211"/>
        <dbReference type="ChEBI" id="CHEBI:137323"/>
        <dbReference type="EC" id="2.4.1.109"/>
    </reaction>
</comment>
<evidence type="ECO:0000256" key="13">
    <source>
        <dbReference type="ARBA" id="ARBA00045085"/>
    </source>
</evidence>
<evidence type="ECO:0000256" key="6">
    <source>
        <dbReference type="ARBA" id="ARBA00022679"/>
    </source>
</evidence>
<keyword evidence="8" id="KW-0677">Repeat</keyword>
<evidence type="ECO:0000256" key="5">
    <source>
        <dbReference type="ARBA" id="ARBA00022676"/>
    </source>
</evidence>
<feature type="transmembrane region" description="Helical" evidence="15">
    <location>
        <begin position="689"/>
        <end position="710"/>
    </location>
</feature>
<evidence type="ECO:0000256" key="7">
    <source>
        <dbReference type="ARBA" id="ARBA00022692"/>
    </source>
</evidence>
<evidence type="ECO:0000256" key="1">
    <source>
        <dbReference type="ARBA" id="ARBA00004477"/>
    </source>
</evidence>
<dbReference type="CDD" id="cd23283">
    <property type="entry name" value="beta-trefoil_MIR_PMT1-like"/>
    <property type="match status" value="1"/>
</dbReference>
<comment type="function">
    <text evidence="15">Transfers mannose from Dol-P-mannose to Ser or Thr residues on proteins.</text>
</comment>
<evidence type="ECO:0000256" key="4">
    <source>
        <dbReference type="ARBA" id="ARBA00012839"/>
    </source>
</evidence>
<keyword evidence="11 15" id="KW-0472">Membrane</keyword>
<feature type="transmembrane region" description="Helical" evidence="15">
    <location>
        <begin position="271"/>
        <end position="296"/>
    </location>
</feature>
<dbReference type="SUPFAM" id="SSF82109">
    <property type="entry name" value="MIR domain"/>
    <property type="match status" value="1"/>
</dbReference>
<keyword evidence="9 15" id="KW-0256">Endoplasmic reticulum</keyword>
<dbReference type="PANTHER" id="PTHR10050">
    <property type="entry name" value="DOLICHYL-PHOSPHATE-MANNOSE--PROTEIN MANNOSYLTRANSFERASE"/>
    <property type="match status" value="1"/>
</dbReference>
<evidence type="ECO:0000256" key="15">
    <source>
        <dbReference type="RuleBase" id="RU367007"/>
    </source>
</evidence>
<dbReference type="InterPro" id="IPR016093">
    <property type="entry name" value="MIR_motif"/>
</dbReference>
<keyword evidence="7 15" id="KW-0812">Transmembrane</keyword>